<feature type="region of interest" description="Disordered" evidence="1">
    <location>
        <begin position="165"/>
        <end position="265"/>
    </location>
</feature>
<reference evidence="3" key="1">
    <citation type="submission" date="2015-09" db="EMBL/GenBank/DDBJ databases">
        <authorList>
            <person name="Graham D.E."/>
            <person name="Mahan K.M."/>
            <person name="Klingeman D.M."/>
            <person name="Fida T."/>
            <person name="Giannone R.J."/>
            <person name="Hettich R.L."/>
            <person name="Parry R.J."/>
            <person name="Spain J.C."/>
        </authorList>
    </citation>
    <scope>NUCLEOTIDE SEQUENCE [LARGE SCALE GENOMIC DNA]</scope>
    <source>
        <strain evidence="3">JCM 4701</strain>
    </source>
</reference>
<comment type="caution">
    <text evidence="2">The sequence shown here is derived from an EMBL/GenBank/DDBJ whole genome shotgun (WGS) entry which is preliminary data.</text>
</comment>
<evidence type="ECO:0000313" key="3">
    <source>
        <dbReference type="Proteomes" id="UP000236047"/>
    </source>
</evidence>
<sequence>MPFPLVDEISRHCLEDDEPETVHIEVHLPGRLDHERLRTAFHQALARHPRVLMRQVPTRWWHRHYTWQLTPAPDVDPVVFPPPGPDALAHARARALTDCPPLDASPPVRLEVIEPAHAAPADGRPPAVPSTGTVLLLTLHHTALDGPACLRILATAAELYAGSTEPAGSTEAAGCTSPSGSADPTEPPAHPPRLPHPPYPPHPPQLPGHSRPGLLTRPARLAPDHSTPTINPTTSSTSTSGSGSGMLLTELSVPPPPPHPTGERPPYTVNDQLLVATYLMAARWNQLHDRPAAPVVITMPIDDRPRGPHMPIGNGTRLAAVPFPSTTPPLTPHTSPGGAPHTTSAPTPLTRLLHRTSARTRALKSTTPRSPLGLPAAALTSLPLPVGPRRALTRALRSLAAPWTPTTLLSNIGRVPYPLDFGETGGRATAVWFSAPARMPRGLSITTAATCDGDRIHLALRWSRALLDEAAASRLLDLFRSSLAATAWSPGTAPAPGPVPSAEEGGAP</sequence>
<dbReference type="Gene3D" id="3.30.559.10">
    <property type="entry name" value="Chloramphenicol acetyltransferase-like domain"/>
    <property type="match status" value="1"/>
</dbReference>
<evidence type="ECO:0000313" key="2">
    <source>
        <dbReference type="EMBL" id="PNE43272.1"/>
    </source>
</evidence>
<dbReference type="SUPFAM" id="SSF52777">
    <property type="entry name" value="CoA-dependent acyltransferases"/>
    <property type="match status" value="1"/>
</dbReference>
<proteinExistence type="predicted"/>
<organism evidence="2 3">
    <name type="scientific">Streptomyces noursei</name>
    <name type="common">Streptomyces albulus</name>
    <dbReference type="NCBI Taxonomy" id="1971"/>
    <lineage>
        <taxon>Bacteria</taxon>
        <taxon>Bacillati</taxon>
        <taxon>Actinomycetota</taxon>
        <taxon>Actinomycetes</taxon>
        <taxon>Kitasatosporales</taxon>
        <taxon>Streptomycetaceae</taxon>
        <taxon>Streptomyces</taxon>
    </lineage>
</organism>
<feature type="region of interest" description="Disordered" evidence="1">
    <location>
        <begin position="489"/>
        <end position="508"/>
    </location>
</feature>
<keyword evidence="3" id="KW-1185">Reference proteome</keyword>
<feature type="compositionally biased region" description="Pro residues" evidence="1">
    <location>
        <begin position="185"/>
        <end position="206"/>
    </location>
</feature>
<dbReference type="AlphaFoldDB" id="A0A2N8PQH2"/>
<evidence type="ECO:0008006" key="4">
    <source>
        <dbReference type="Google" id="ProtNLM"/>
    </source>
</evidence>
<dbReference type="Gene3D" id="3.30.559.30">
    <property type="entry name" value="Nonribosomal peptide synthetase, condensation domain"/>
    <property type="match status" value="1"/>
</dbReference>
<accession>A0A2N8PQH2</accession>
<protein>
    <recommendedName>
        <fullName evidence="4">Condensation protein</fullName>
    </recommendedName>
</protein>
<evidence type="ECO:0000256" key="1">
    <source>
        <dbReference type="SAM" id="MobiDB-lite"/>
    </source>
</evidence>
<dbReference type="InterPro" id="IPR023213">
    <property type="entry name" value="CAT-like_dom_sf"/>
</dbReference>
<feature type="region of interest" description="Disordered" evidence="1">
    <location>
        <begin position="327"/>
        <end position="347"/>
    </location>
</feature>
<dbReference type="Proteomes" id="UP000236047">
    <property type="component" value="Unassembled WGS sequence"/>
</dbReference>
<gene>
    <name evidence="2" type="ORF">AOB60_16850</name>
</gene>
<name>A0A2N8PQH2_STRNR</name>
<dbReference type="EMBL" id="LJSN01000002">
    <property type="protein sequence ID" value="PNE43272.1"/>
    <property type="molecule type" value="Genomic_DNA"/>
</dbReference>